<name>A0A4Y2BYD0_ARAVE</name>
<dbReference type="InterPro" id="IPR036397">
    <property type="entry name" value="RNaseH_sf"/>
</dbReference>
<dbReference type="Pfam" id="PF03175">
    <property type="entry name" value="DNA_pol_B_2"/>
    <property type="match status" value="2"/>
</dbReference>
<sequence>ASNHYCERCEKPFQNLENHRCPMACHICLRVCCSAKGVPKRCFDCDRLCQSLECYAAHKALTGNQELSICNRMYQCRKCCSVIRRRDCPKELHICGSQKCPSCQKFVVLEEHLCCLPRVSPKKSSSDIIFFDLETDQSSGEHVVNFAVAQYSDGREMVFRGYSACKEFCTWLFSPKHKGHTVIAHNMKGFDGQFIVGWMLEQGTSPSVIPIGSKLMSIRHPSLGITIIDSMSFLPMSLSKLPNCFGLSELKKGYFPHLFNVRENQNYVGPLPSQQFYCADSMSPSARAAFMSWHADHVNDQFDFQKEMLEYCRSDVDILRRCCLIFREEFLKIADVDPFRYITIASACMATYRNSHIQDNTIAMVPVHGYNHGKKFSPDAIRWLDYVSFSEGIVIQHALNYSGEKKICGSYVDGYCEENKTIYQFQGCFFHGCDKCYDGDTTHPLKGTTMSSVRQKTQEICERFRSFGFKVVEMWEHQFVEMKKQDPELRLFLSSHELQDRLNPRDSFFGGRTNAIKLFHQGDIKYVDFTSLYPWVNKYCIYPVGHPQIITEGFTKIEDYFGIVRCKVIPPRGLYLPVLPYRSQNKLMFPLCRSCVETNQQTPCSHDDEERALTGTWVSEEVKLAKTKGYRISDIYEVYHFPTTSDTLFRTYIDTFLKIKQESSGWPQNCSTEEEKATYIREYEKKEGIKLDAQNILKNPGRRQVAKLALNSFWGRWGMNTLRSQLTYVNTVPDFNRMLSDPSNDIKDVYFPTEEVAAIHWQSKKEYLSQDASTNIFIATFTTAWARIKLYNEMYKLGRSVLYHDTDSIIYASDGKNDPPLGNFLGEFTDELDGDSIATFVSAGPKNYAYQTKRGKTCCKIRGFTLNFRNSEKLNFESVKSLVCSLDYESKIPLHNPAKITREAKRRKVINKEETKLYGMVYAKRVIQEDFTTLPYGY</sequence>
<comment type="caution">
    <text evidence="10">The sequence shown here is derived from an EMBL/GenBank/DDBJ whole genome shotgun (WGS) entry which is preliminary data.</text>
</comment>
<dbReference type="GO" id="GO:0003677">
    <property type="term" value="F:DNA binding"/>
    <property type="evidence" value="ECO:0007669"/>
    <property type="project" value="UniProtKB-KW"/>
</dbReference>
<dbReference type="Gene3D" id="3.30.420.10">
    <property type="entry name" value="Ribonuclease H-like superfamily/Ribonuclease H"/>
    <property type="match status" value="1"/>
</dbReference>
<evidence type="ECO:0000256" key="1">
    <source>
        <dbReference type="ARBA" id="ARBA00005755"/>
    </source>
</evidence>
<organism evidence="10 11">
    <name type="scientific">Araneus ventricosus</name>
    <name type="common">Orbweaver spider</name>
    <name type="synonym">Epeira ventricosa</name>
    <dbReference type="NCBI Taxonomy" id="182803"/>
    <lineage>
        <taxon>Eukaryota</taxon>
        <taxon>Metazoa</taxon>
        <taxon>Ecdysozoa</taxon>
        <taxon>Arthropoda</taxon>
        <taxon>Chelicerata</taxon>
        <taxon>Arachnida</taxon>
        <taxon>Araneae</taxon>
        <taxon>Araneomorphae</taxon>
        <taxon>Entelegynae</taxon>
        <taxon>Araneoidea</taxon>
        <taxon>Araneidae</taxon>
        <taxon>Araneus</taxon>
    </lineage>
</organism>
<dbReference type="EMBL" id="BGPR01084799">
    <property type="protein sequence ID" value="GBL96913.1"/>
    <property type="molecule type" value="Genomic_DNA"/>
</dbReference>
<reference evidence="10 11" key="1">
    <citation type="journal article" date="2019" name="Sci. Rep.">
        <title>Orb-weaving spider Araneus ventricosus genome elucidates the spidroin gene catalogue.</title>
        <authorList>
            <person name="Kono N."/>
            <person name="Nakamura H."/>
            <person name="Ohtoshi R."/>
            <person name="Moran D.A.P."/>
            <person name="Shinohara A."/>
            <person name="Yoshida Y."/>
            <person name="Fujiwara M."/>
            <person name="Mori M."/>
            <person name="Tomita M."/>
            <person name="Arakawa K."/>
        </authorList>
    </citation>
    <scope>NUCLEOTIDE SEQUENCE [LARGE SCALE GENOMIC DNA]</scope>
</reference>
<evidence type="ECO:0000256" key="6">
    <source>
        <dbReference type="ARBA" id="ARBA00022932"/>
    </source>
</evidence>
<feature type="domain" description="DNA-directed DNA polymerase family B mitochondria/virus" evidence="9">
    <location>
        <begin position="177"/>
        <end position="367"/>
    </location>
</feature>
<evidence type="ECO:0000313" key="10">
    <source>
        <dbReference type="EMBL" id="GBL96913.1"/>
    </source>
</evidence>
<keyword evidence="5" id="KW-0235">DNA replication</keyword>
<evidence type="ECO:0000256" key="4">
    <source>
        <dbReference type="ARBA" id="ARBA00022695"/>
    </source>
</evidence>
<keyword evidence="7" id="KW-0238">DNA-binding</keyword>
<feature type="non-terminal residue" evidence="10">
    <location>
        <position position="1"/>
    </location>
</feature>
<dbReference type="GO" id="GO:0003887">
    <property type="term" value="F:DNA-directed DNA polymerase activity"/>
    <property type="evidence" value="ECO:0007669"/>
    <property type="project" value="UniProtKB-KW"/>
</dbReference>
<dbReference type="Gene3D" id="3.40.960.10">
    <property type="entry name" value="VSR Endonuclease"/>
    <property type="match status" value="1"/>
</dbReference>
<feature type="domain" description="DNA-directed DNA polymerase family B mitochondria/virus" evidence="9">
    <location>
        <begin position="487"/>
        <end position="664"/>
    </location>
</feature>
<proteinExistence type="inferred from homology"/>
<evidence type="ECO:0000259" key="9">
    <source>
        <dbReference type="Pfam" id="PF03175"/>
    </source>
</evidence>
<dbReference type="InterPro" id="IPR012337">
    <property type="entry name" value="RNaseH-like_sf"/>
</dbReference>
<comment type="catalytic activity">
    <reaction evidence="8">
        <text>DNA(n) + a 2'-deoxyribonucleoside 5'-triphosphate = DNA(n+1) + diphosphate</text>
        <dbReference type="Rhea" id="RHEA:22508"/>
        <dbReference type="Rhea" id="RHEA-COMP:17339"/>
        <dbReference type="Rhea" id="RHEA-COMP:17340"/>
        <dbReference type="ChEBI" id="CHEBI:33019"/>
        <dbReference type="ChEBI" id="CHEBI:61560"/>
        <dbReference type="ChEBI" id="CHEBI:173112"/>
        <dbReference type="EC" id="2.7.7.7"/>
    </reaction>
</comment>
<dbReference type="AlphaFoldDB" id="A0A4Y2BYD0"/>
<dbReference type="GO" id="GO:0042575">
    <property type="term" value="C:DNA polymerase complex"/>
    <property type="evidence" value="ECO:0007669"/>
    <property type="project" value="UniProtKB-ARBA"/>
</dbReference>
<keyword evidence="4" id="KW-0548">Nucleotidyltransferase</keyword>
<dbReference type="InterPro" id="IPR023211">
    <property type="entry name" value="DNA_pol_palm_dom_sf"/>
</dbReference>
<protein>
    <recommendedName>
        <fullName evidence="2">DNA-directed DNA polymerase</fullName>
        <ecNumber evidence="2">2.7.7.7</ecNumber>
    </recommendedName>
</protein>
<evidence type="ECO:0000256" key="3">
    <source>
        <dbReference type="ARBA" id="ARBA00022679"/>
    </source>
</evidence>
<dbReference type="PANTHER" id="PTHR33568">
    <property type="entry name" value="DNA POLYMERASE"/>
    <property type="match status" value="1"/>
</dbReference>
<evidence type="ECO:0000313" key="11">
    <source>
        <dbReference type="Proteomes" id="UP000499080"/>
    </source>
</evidence>
<keyword evidence="3" id="KW-0808">Transferase</keyword>
<comment type="similarity">
    <text evidence="1">Belongs to the DNA polymerase type-B family.</text>
</comment>
<dbReference type="SUPFAM" id="SSF56672">
    <property type="entry name" value="DNA/RNA polymerases"/>
    <property type="match status" value="1"/>
</dbReference>
<evidence type="ECO:0000256" key="8">
    <source>
        <dbReference type="ARBA" id="ARBA00049244"/>
    </source>
</evidence>
<dbReference type="GO" id="GO:0000166">
    <property type="term" value="F:nucleotide binding"/>
    <property type="evidence" value="ECO:0007669"/>
    <property type="project" value="InterPro"/>
</dbReference>
<evidence type="ECO:0000256" key="7">
    <source>
        <dbReference type="ARBA" id="ARBA00023125"/>
    </source>
</evidence>
<keyword evidence="6" id="KW-0239">DNA-directed DNA polymerase</keyword>
<dbReference type="InterPro" id="IPR004868">
    <property type="entry name" value="DNA-dir_DNA_pol_B_mt/vir"/>
</dbReference>
<dbReference type="EC" id="2.7.7.7" evidence="2"/>
<dbReference type="PANTHER" id="PTHR33568:SF3">
    <property type="entry name" value="DNA-DIRECTED DNA POLYMERASE"/>
    <property type="match status" value="1"/>
</dbReference>
<evidence type="ECO:0000256" key="2">
    <source>
        <dbReference type="ARBA" id="ARBA00012417"/>
    </source>
</evidence>
<keyword evidence="11" id="KW-1185">Reference proteome</keyword>
<gene>
    <name evidence="10" type="ORF">AVEN_228537_1</name>
</gene>
<evidence type="ECO:0000256" key="5">
    <source>
        <dbReference type="ARBA" id="ARBA00022705"/>
    </source>
</evidence>
<accession>A0A4Y2BYD0</accession>
<dbReference type="Proteomes" id="UP000499080">
    <property type="component" value="Unassembled WGS sequence"/>
</dbReference>
<dbReference type="Gene3D" id="3.90.1600.10">
    <property type="entry name" value="Palm domain of DNA polymerase"/>
    <property type="match status" value="1"/>
</dbReference>
<dbReference type="SUPFAM" id="SSF53098">
    <property type="entry name" value="Ribonuclease H-like"/>
    <property type="match status" value="1"/>
</dbReference>
<dbReference type="OrthoDB" id="6625164at2759"/>
<dbReference type="GO" id="GO:0006260">
    <property type="term" value="P:DNA replication"/>
    <property type="evidence" value="ECO:0007669"/>
    <property type="project" value="UniProtKB-KW"/>
</dbReference>
<dbReference type="InterPro" id="IPR043502">
    <property type="entry name" value="DNA/RNA_pol_sf"/>
</dbReference>